<reference evidence="2" key="1">
    <citation type="journal article" date="2021" name="PeerJ">
        <title>Extensive microbial diversity within the chicken gut microbiome revealed by metagenomics and culture.</title>
        <authorList>
            <person name="Gilroy R."/>
            <person name="Ravi A."/>
            <person name="Getino M."/>
            <person name="Pursley I."/>
            <person name="Horton D.L."/>
            <person name="Alikhan N.F."/>
            <person name="Baker D."/>
            <person name="Gharbi K."/>
            <person name="Hall N."/>
            <person name="Watson M."/>
            <person name="Adriaenssens E.M."/>
            <person name="Foster-Nyarko E."/>
            <person name="Jarju S."/>
            <person name="Secka A."/>
            <person name="Antonio M."/>
            <person name="Oren A."/>
            <person name="Chaudhuri R.R."/>
            <person name="La Ragione R."/>
            <person name="Hildebrand F."/>
            <person name="Pallen M.J."/>
        </authorList>
    </citation>
    <scope>NUCLEOTIDE SEQUENCE</scope>
    <source>
        <strain evidence="2">ChiGjej3B3-7470</strain>
    </source>
</reference>
<organism evidence="2 3">
    <name type="scientific">Tessaracoccus flavescens</name>
    <dbReference type="NCBI Taxonomy" id="399497"/>
    <lineage>
        <taxon>Bacteria</taxon>
        <taxon>Bacillati</taxon>
        <taxon>Actinomycetota</taxon>
        <taxon>Actinomycetes</taxon>
        <taxon>Propionibacteriales</taxon>
        <taxon>Propionibacteriaceae</taxon>
        <taxon>Tessaracoccus</taxon>
    </lineage>
</organism>
<name>A0A921EQ28_9ACTN</name>
<reference evidence="2" key="2">
    <citation type="submission" date="2021-09" db="EMBL/GenBank/DDBJ databases">
        <authorList>
            <person name="Gilroy R."/>
        </authorList>
    </citation>
    <scope>NUCLEOTIDE SEQUENCE</scope>
    <source>
        <strain evidence="2">ChiGjej3B3-7470</strain>
    </source>
</reference>
<keyword evidence="1" id="KW-1133">Transmembrane helix</keyword>
<gene>
    <name evidence="2" type="ORF">K8V15_10565</name>
</gene>
<feature type="transmembrane region" description="Helical" evidence="1">
    <location>
        <begin position="27"/>
        <end position="47"/>
    </location>
</feature>
<dbReference type="Proteomes" id="UP000712713">
    <property type="component" value="Unassembled WGS sequence"/>
</dbReference>
<dbReference type="EMBL" id="DYZF01000268">
    <property type="protein sequence ID" value="HJE52394.1"/>
    <property type="molecule type" value="Genomic_DNA"/>
</dbReference>
<protein>
    <submittedName>
        <fullName evidence="2">Uncharacterized protein</fullName>
    </submittedName>
</protein>
<evidence type="ECO:0000256" key="1">
    <source>
        <dbReference type="SAM" id="Phobius"/>
    </source>
</evidence>
<proteinExistence type="predicted"/>
<dbReference type="AlphaFoldDB" id="A0A921EQ28"/>
<comment type="caution">
    <text evidence="2">The sequence shown here is derived from an EMBL/GenBank/DDBJ whole genome shotgun (WGS) entry which is preliminary data.</text>
</comment>
<evidence type="ECO:0000313" key="3">
    <source>
        <dbReference type="Proteomes" id="UP000712713"/>
    </source>
</evidence>
<keyword evidence="1" id="KW-0472">Membrane</keyword>
<keyword evidence="1" id="KW-0812">Transmembrane</keyword>
<evidence type="ECO:0000313" key="2">
    <source>
        <dbReference type="EMBL" id="HJE52394.1"/>
    </source>
</evidence>
<sequence>MTVMMISTSVMPLGMLVLGPMADRVRIVWILVATGGLIVIGGLLMLLDRTIRRGEPRVAEATAS</sequence>
<accession>A0A921EQ28</accession>